<dbReference type="PANTHER" id="PTHR31310:SF7">
    <property type="entry name" value="PA-PHOSPHATASE RELATED-FAMILY PROTEIN DDB_G0268928"/>
    <property type="match status" value="1"/>
</dbReference>
<dbReference type="Pfam" id="PF14378">
    <property type="entry name" value="PAP2_3"/>
    <property type="match status" value="1"/>
</dbReference>
<dbReference type="SUPFAM" id="SSF48317">
    <property type="entry name" value="Acid phosphatase/Vanadium-dependent haloperoxidase"/>
    <property type="match status" value="1"/>
</dbReference>
<dbReference type="GO" id="GO:0016020">
    <property type="term" value="C:membrane"/>
    <property type="evidence" value="ECO:0007669"/>
    <property type="project" value="UniProtKB-SubCell"/>
</dbReference>
<dbReference type="AlphaFoldDB" id="A0AB33KD43"/>
<feature type="transmembrane region" description="Helical" evidence="5">
    <location>
        <begin position="83"/>
        <end position="100"/>
    </location>
</feature>
<proteinExistence type="predicted"/>
<dbReference type="EMBL" id="AP035881">
    <property type="protein sequence ID" value="BFP49315.1"/>
    <property type="molecule type" value="Genomic_DNA"/>
</dbReference>
<evidence type="ECO:0000256" key="5">
    <source>
        <dbReference type="SAM" id="Phobius"/>
    </source>
</evidence>
<evidence type="ECO:0000259" key="6">
    <source>
        <dbReference type="Pfam" id="PF14378"/>
    </source>
</evidence>
<dbReference type="Gene3D" id="1.20.144.10">
    <property type="entry name" value="Phosphatidic acid phosphatase type 2/haloperoxidase"/>
    <property type="match status" value="1"/>
</dbReference>
<feature type="transmembrane region" description="Helical" evidence="5">
    <location>
        <begin position="240"/>
        <end position="259"/>
    </location>
</feature>
<accession>A0AB33KD43</accession>
<dbReference type="InterPro" id="IPR036938">
    <property type="entry name" value="PAP2/HPO_sf"/>
</dbReference>
<reference evidence="7" key="1">
    <citation type="submission" date="2024-07" db="EMBL/GenBank/DDBJ databases">
        <title>Complete genome sequences of cellulolytic bacteria, Kitasatospora sp. CMC57 and Streptomyces sp. CMC78, isolated from Japanese agricultural soil.</title>
        <authorList>
            <person name="Hashimoto T."/>
            <person name="Ito M."/>
            <person name="Iwamoto M."/>
            <person name="Fukahori D."/>
            <person name="Shoda T."/>
            <person name="Sakoda M."/>
            <person name="Morohoshi T."/>
            <person name="Mitsuboshi M."/>
            <person name="Nishizawa T."/>
        </authorList>
    </citation>
    <scope>NUCLEOTIDE SEQUENCE</scope>
    <source>
        <strain evidence="7">CMC57</strain>
    </source>
</reference>
<dbReference type="InterPro" id="IPR026841">
    <property type="entry name" value="Aur1/Ipt1"/>
</dbReference>
<keyword evidence="4 5" id="KW-0472">Membrane</keyword>
<feature type="domain" description="Inositolphosphotransferase Aur1/Ipt1" evidence="6">
    <location>
        <begin position="114"/>
        <end position="303"/>
    </location>
</feature>
<feature type="transmembrane region" description="Helical" evidence="5">
    <location>
        <begin position="176"/>
        <end position="193"/>
    </location>
</feature>
<evidence type="ECO:0000256" key="4">
    <source>
        <dbReference type="ARBA" id="ARBA00023136"/>
    </source>
</evidence>
<evidence type="ECO:0000256" key="1">
    <source>
        <dbReference type="ARBA" id="ARBA00004141"/>
    </source>
</evidence>
<dbReference type="RefSeq" id="WP_407991438.1">
    <property type="nucleotide sequence ID" value="NZ_AP035881.2"/>
</dbReference>
<protein>
    <submittedName>
        <fullName evidence="7">Phosphatase PAP2 family protein</fullName>
    </submittedName>
</protein>
<dbReference type="InterPro" id="IPR052185">
    <property type="entry name" value="IPC_Synthase-Related"/>
</dbReference>
<evidence type="ECO:0000313" key="7">
    <source>
        <dbReference type="EMBL" id="BFP49315.1"/>
    </source>
</evidence>
<feature type="transmembrane region" description="Helical" evidence="5">
    <location>
        <begin position="144"/>
        <end position="164"/>
    </location>
</feature>
<sequence length="328" mass="36901">MTDLHSSVSPAGLTSRPTSAGRLRFVRRAAWPLYLVLLARWTYVNGLPYTEDLVFLWLIGALVTAAVHGGEGWRRTLLVLRDWVPVMAVVWTYSLLRGYGAHTPWMPHLRPQLAFDTALGFGEAWTVRLQHALYTPGTAHWYDYAAVTVYMSHFFVVFVLLAVLWRRNHARFRHLLACYLTVTYAGFLTYVLYPAVPPWMAAAQGHTPPVTRIVADVLSQAELPRAASVFEDGSRFANDVAAMPSLHAAYPMMLALFFWPIATRRTRVLLAAYPLAMAFTLVYGGEHFIIDILVGWLYALVIVRGVTHLIERRANRRPLRAAPATRGG</sequence>
<keyword evidence="3 5" id="KW-1133">Transmembrane helix</keyword>
<organism evidence="7">
    <name type="scientific">Kitasatospora sp. CMC57</name>
    <dbReference type="NCBI Taxonomy" id="3231513"/>
    <lineage>
        <taxon>Bacteria</taxon>
        <taxon>Bacillati</taxon>
        <taxon>Actinomycetota</taxon>
        <taxon>Actinomycetes</taxon>
        <taxon>Kitasatosporales</taxon>
        <taxon>Streptomycetaceae</taxon>
        <taxon>Kitasatospora</taxon>
    </lineage>
</organism>
<comment type="subcellular location">
    <subcellularLocation>
        <location evidence="1">Membrane</location>
        <topology evidence="1">Multi-pass membrane protein</topology>
    </subcellularLocation>
</comment>
<feature type="transmembrane region" description="Helical" evidence="5">
    <location>
        <begin position="54"/>
        <end position="71"/>
    </location>
</feature>
<dbReference type="CDD" id="cd03386">
    <property type="entry name" value="PAP2_Aur1_like"/>
    <property type="match status" value="1"/>
</dbReference>
<evidence type="ECO:0000256" key="3">
    <source>
        <dbReference type="ARBA" id="ARBA00022989"/>
    </source>
</evidence>
<feature type="transmembrane region" description="Helical" evidence="5">
    <location>
        <begin position="289"/>
        <end position="310"/>
    </location>
</feature>
<gene>
    <name evidence="7" type="ORF">KCMC57_56830</name>
</gene>
<name>A0AB33KD43_9ACTN</name>
<dbReference type="PANTHER" id="PTHR31310">
    <property type="match status" value="1"/>
</dbReference>
<keyword evidence="2 5" id="KW-0812">Transmembrane</keyword>
<feature type="transmembrane region" description="Helical" evidence="5">
    <location>
        <begin position="266"/>
        <end position="283"/>
    </location>
</feature>
<evidence type="ECO:0000256" key="2">
    <source>
        <dbReference type="ARBA" id="ARBA00022692"/>
    </source>
</evidence>